<dbReference type="AlphaFoldDB" id="A0A1X2I624"/>
<keyword evidence="7" id="KW-0333">Golgi apparatus</keyword>
<dbReference type="PANTHER" id="PTHR31646">
    <property type="entry name" value="ALPHA-1,2-MANNOSYLTRANSFERASE MNN2"/>
    <property type="match status" value="1"/>
</dbReference>
<evidence type="ECO:0000256" key="7">
    <source>
        <dbReference type="ARBA" id="ARBA00023034"/>
    </source>
</evidence>
<comment type="caution">
    <text evidence="9">The sequence shown here is derived from an EMBL/GenBank/DDBJ whole genome shotgun (WGS) entry which is preliminary data.</text>
</comment>
<dbReference type="EMBL" id="MCGE01000025">
    <property type="protein sequence ID" value="ORZ10142.1"/>
    <property type="molecule type" value="Genomic_DNA"/>
</dbReference>
<evidence type="ECO:0000313" key="9">
    <source>
        <dbReference type="EMBL" id="ORZ10142.1"/>
    </source>
</evidence>
<comment type="subcellular location">
    <subcellularLocation>
        <location evidence="1">Golgi apparatus membrane</location>
        <topology evidence="1">Single-pass type II membrane protein</topology>
    </subcellularLocation>
</comment>
<evidence type="ECO:0000256" key="6">
    <source>
        <dbReference type="ARBA" id="ARBA00022989"/>
    </source>
</evidence>
<dbReference type="GO" id="GO:0000139">
    <property type="term" value="C:Golgi membrane"/>
    <property type="evidence" value="ECO:0007669"/>
    <property type="project" value="UniProtKB-SubCell"/>
</dbReference>
<dbReference type="Gene3D" id="3.90.550.10">
    <property type="entry name" value="Spore Coat Polysaccharide Biosynthesis Protein SpsA, Chain A"/>
    <property type="match status" value="1"/>
</dbReference>
<keyword evidence="4" id="KW-0812">Transmembrane</keyword>
<evidence type="ECO:0000256" key="5">
    <source>
        <dbReference type="ARBA" id="ARBA00022968"/>
    </source>
</evidence>
<keyword evidence="3 9" id="KW-0808">Transferase</keyword>
<dbReference type="Pfam" id="PF11051">
    <property type="entry name" value="Mannosyl_trans3"/>
    <property type="match status" value="2"/>
</dbReference>
<evidence type="ECO:0000256" key="3">
    <source>
        <dbReference type="ARBA" id="ARBA00022679"/>
    </source>
</evidence>
<accession>A0A1X2I624</accession>
<dbReference type="STRING" id="90262.A0A1X2I624"/>
<reference evidence="9 10" key="1">
    <citation type="submission" date="2016-07" db="EMBL/GenBank/DDBJ databases">
        <title>Pervasive Adenine N6-methylation of Active Genes in Fungi.</title>
        <authorList>
            <consortium name="DOE Joint Genome Institute"/>
            <person name="Mondo S.J."/>
            <person name="Dannebaum R.O."/>
            <person name="Kuo R.C."/>
            <person name="Labutti K."/>
            <person name="Haridas S."/>
            <person name="Kuo A."/>
            <person name="Salamov A."/>
            <person name="Ahrendt S.R."/>
            <person name="Lipzen A."/>
            <person name="Sullivan W."/>
            <person name="Andreopoulos W.B."/>
            <person name="Clum A."/>
            <person name="Lindquist E."/>
            <person name="Daum C."/>
            <person name="Ramamoorthy G.K."/>
            <person name="Gryganskyi A."/>
            <person name="Culley D."/>
            <person name="Magnuson J.K."/>
            <person name="James T.Y."/>
            <person name="O'Malley M.A."/>
            <person name="Stajich J.E."/>
            <person name="Spatafora J.W."/>
            <person name="Visel A."/>
            <person name="Grigoriev I.V."/>
        </authorList>
    </citation>
    <scope>NUCLEOTIDE SEQUENCE [LARGE SCALE GENOMIC DNA]</scope>
    <source>
        <strain evidence="9 10">NRRL 1336</strain>
    </source>
</reference>
<dbReference type="OrthoDB" id="430354at2759"/>
<dbReference type="InterPro" id="IPR029044">
    <property type="entry name" value="Nucleotide-diphossugar_trans"/>
</dbReference>
<keyword evidence="5" id="KW-0735">Signal-anchor</keyword>
<evidence type="ECO:0000256" key="4">
    <source>
        <dbReference type="ARBA" id="ARBA00022692"/>
    </source>
</evidence>
<evidence type="ECO:0000256" key="1">
    <source>
        <dbReference type="ARBA" id="ARBA00004323"/>
    </source>
</evidence>
<comment type="similarity">
    <text evidence="2">Belongs to the MNN1/MNT family.</text>
</comment>
<keyword evidence="10" id="KW-1185">Reference proteome</keyword>
<dbReference type="GO" id="GO:0046354">
    <property type="term" value="P:mannan biosynthetic process"/>
    <property type="evidence" value="ECO:0007669"/>
    <property type="project" value="TreeGrafter"/>
</dbReference>
<keyword evidence="6" id="KW-1133">Transmembrane helix</keyword>
<proteinExistence type="inferred from homology"/>
<dbReference type="SUPFAM" id="SSF53448">
    <property type="entry name" value="Nucleotide-diphospho-sugar transferases"/>
    <property type="match status" value="1"/>
</dbReference>
<evidence type="ECO:0000256" key="2">
    <source>
        <dbReference type="ARBA" id="ARBA00009105"/>
    </source>
</evidence>
<name>A0A1X2I624_9FUNG</name>
<gene>
    <name evidence="9" type="ORF">BCR42DRAFT_334123</name>
</gene>
<evidence type="ECO:0000313" key="10">
    <source>
        <dbReference type="Proteomes" id="UP000193560"/>
    </source>
</evidence>
<dbReference type="GO" id="GO:0000026">
    <property type="term" value="F:alpha-1,2-mannosyltransferase activity"/>
    <property type="evidence" value="ECO:0007669"/>
    <property type="project" value="TreeGrafter"/>
</dbReference>
<dbReference type="InterPro" id="IPR022751">
    <property type="entry name" value="Alpha_mannosyltransferase"/>
</dbReference>
<keyword evidence="8" id="KW-0472">Membrane</keyword>
<sequence length="319" mass="36393">MKKPVPTSKIFKGSGIVLVAGNGDTFTRALTTIKLLRNYGCSLPIDVWHLNDEQPTVEMAKELNDLQAQPRDLSDKNLIRPIDERRGASKQFQIKVAAIINSAFENVLYLDSDNIPTTDPSFLFDHPAYLKTGALFWPDFWKTHGENSIFDILGVDCTDEWEQESGQMVINKIKSWHPLQLAWYMNDHHGEPLLSILNGDKDTFRFAWKALKVPYYMNPNYLGMGGTLIDDKFCGHTMIQYPPPFSSERPWEWIKRYPKGTKTTWLLPEFYISGFSRACMDFSSNQGELRTELEPFDSVVSGLQQLYFDFGGIGGETRG</sequence>
<dbReference type="PANTHER" id="PTHR31646:SF1">
    <property type="entry name" value="ALPHA-1,2-MANNOSYLTRANSFERASE MNN2"/>
    <property type="match status" value="1"/>
</dbReference>
<evidence type="ECO:0000256" key="8">
    <source>
        <dbReference type="ARBA" id="ARBA00023136"/>
    </source>
</evidence>
<organism evidence="9 10">
    <name type="scientific">Absidia repens</name>
    <dbReference type="NCBI Taxonomy" id="90262"/>
    <lineage>
        <taxon>Eukaryota</taxon>
        <taxon>Fungi</taxon>
        <taxon>Fungi incertae sedis</taxon>
        <taxon>Mucoromycota</taxon>
        <taxon>Mucoromycotina</taxon>
        <taxon>Mucoromycetes</taxon>
        <taxon>Mucorales</taxon>
        <taxon>Cunninghamellaceae</taxon>
        <taxon>Absidia</taxon>
    </lineage>
</organism>
<protein>
    <submittedName>
        <fullName evidence="9">Mannosyltransferase putative-domain-containing protein</fullName>
    </submittedName>
</protein>
<keyword evidence="9" id="KW-0328">Glycosyltransferase</keyword>
<dbReference type="Proteomes" id="UP000193560">
    <property type="component" value="Unassembled WGS sequence"/>
</dbReference>